<sequence>MTSRPSYGIGIGIAQHRASVETPVIIGDSRPLHKVSAWSTRCAEQGAKLSSSGRSQDLKNIKFKTSRFKRQDPSRLQESSRRDREPNQYFDFLYLILLEAKAVLAGAQTVKENGIRSIHLTHTSSFKTSSFKTSSFKTSRTFKNLQNFKNLQDFKIQTSRLQDPSRPQDFKSLQDFEIQDPASFQDVKITQNFKLQGHEAPNSRSSSKISSRVALLNLVAGLVKIRSRYYR</sequence>
<dbReference type="AlphaFoldDB" id="A0AAD7HII9"/>
<dbReference type="EMBL" id="JARKIB010000229">
    <property type="protein sequence ID" value="KAJ7721526.1"/>
    <property type="molecule type" value="Genomic_DNA"/>
</dbReference>
<organism evidence="2 3">
    <name type="scientific">Mycena metata</name>
    <dbReference type="NCBI Taxonomy" id="1033252"/>
    <lineage>
        <taxon>Eukaryota</taxon>
        <taxon>Fungi</taxon>
        <taxon>Dikarya</taxon>
        <taxon>Basidiomycota</taxon>
        <taxon>Agaricomycotina</taxon>
        <taxon>Agaricomycetes</taxon>
        <taxon>Agaricomycetidae</taxon>
        <taxon>Agaricales</taxon>
        <taxon>Marasmiineae</taxon>
        <taxon>Mycenaceae</taxon>
        <taxon>Mycena</taxon>
    </lineage>
</organism>
<accession>A0AAD7HII9</accession>
<reference evidence="2" key="1">
    <citation type="submission" date="2023-03" db="EMBL/GenBank/DDBJ databases">
        <title>Massive genome expansion in bonnet fungi (Mycena s.s.) driven by repeated elements and novel gene families across ecological guilds.</title>
        <authorList>
            <consortium name="Lawrence Berkeley National Laboratory"/>
            <person name="Harder C.B."/>
            <person name="Miyauchi S."/>
            <person name="Viragh M."/>
            <person name="Kuo A."/>
            <person name="Thoen E."/>
            <person name="Andreopoulos B."/>
            <person name="Lu D."/>
            <person name="Skrede I."/>
            <person name="Drula E."/>
            <person name="Henrissat B."/>
            <person name="Morin E."/>
            <person name="Kohler A."/>
            <person name="Barry K."/>
            <person name="LaButti K."/>
            <person name="Morin E."/>
            <person name="Salamov A."/>
            <person name="Lipzen A."/>
            <person name="Mereny Z."/>
            <person name="Hegedus B."/>
            <person name="Baldrian P."/>
            <person name="Stursova M."/>
            <person name="Weitz H."/>
            <person name="Taylor A."/>
            <person name="Grigoriev I.V."/>
            <person name="Nagy L.G."/>
            <person name="Martin F."/>
            <person name="Kauserud H."/>
        </authorList>
    </citation>
    <scope>NUCLEOTIDE SEQUENCE</scope>
    <source>
        <strain evidence="2">CBHHK182m</strain>
    </source>
</reference>
<proteinExistence type="predicted"/>
<evidence type="ECO:0000313" key="3">
    <source>
        <dbReference type="Proteomes" id="UP001215598"/>
    </source>
</evidence>
<name>A0AAD7HII9_9AGAR</name>
<feature type="region of interest" description="Disordered" evidence="1">
    <location>
        <begin position="62"/>
        <end position="83"/>
    </location>
</feature>
<dbReference type="Proteomes" id="UP001215598">
    <property type="component" value="Unassembled WGS sequence"/>
</dbReference>
<gene>
    <name evidence="2" type="ORF">B0H16DRAFT_1790809</name>
</gene>
<evidence type="ECO:0000256" key="1">
    <source>
        <dbReference type="SAM" id="MobiDB-lite"/>
    </source>
</evidence>
<protein>
    <submittedName>
        <fullName evidence="2">Uncharacterized protein</fullName>
    </submittedName>
</protein>
<feature type="compositionally biased region" description="Basic and acidic residues" evidence="1">
    <location>
        <begin position="69"/>
        <end position="83"/>
    </location>
</feature>
<comment type="caution">
    <text evidence="2">The sequence shown here is derived from an EMBL/GenBank/DDBJ whole genome shotgun (WGS) entry which is preliminary data.</text>
</comment>
<keyword evidence="3" id="KW-1185">Reference proteome</keyword>
<evidence type="ECO:0000313" key="2">
    <source>
        <dbReference type="EMBL" id="KAJ7721526.1"/>
    </source>
</evidence>